<evidence type="ECO:0000313" key="1">
    <source>
        <dbReference type="EnsemblMetazoa" id="ADIR004686-PA"/>
    </source>
</evidence>
<dbReference type="VEuPathDB" id="VectorBase:ADIR004686"/>
<organism evidence="1 2">
    <name type="scientific">Anopheles dirus</name>
    <dbReference type="NCBI Taxonomy" id="7168"/>
    <lineage>
        <taxon>Eukaryota</taxon>
        <taxon>Metazoa</taxon>
        <taxon>Ecdysozoa</taxon>
        <taxon>Arthropoda</taxon>
        <taxon>Hexapoda</taxon>
        <taxon>Insecta</taxon>
        <taxon>Pterygota</taxon>
        <taxon>Neoptera</taxon>
        <taxon>Endopterygota</taxon>
        <taxon>Diptera</taxon>
        <taxon>Nematocera</taxon>
        <taxon>Culicoidea</taxon>
        <taxon>Culicidae</taxon>
        <taxon>Anophelinae</taxon>
        <taxon>Anopheles</taxon>
    </lineage>
</organism>
<name>A0A182NAL0_9DIPT</name>
<dbReference type="STRING" id="7168.A0A182NAL0"/>
<proteinExistence type="predicted"/>
<dbReference type="Gene3D" id="3.30.420.10">
    <property type="entry name" value="Ribonuclease H-like superfamily/Ribonuclease H"/>
    <property type="match status" value="1"/>
</dbReference>
<accession>A0A182NAL0</accession>
<keyword evidence="2" id="KW-1185">Reference proteome</keyword>
<dbReference type="InterPro" id="IPR036397">
    <property type="entry name" value="RNaseH_sf"/>
</dbReference>
<sequence length="123" mass="13902">MKLADKNVQNTVQDGGGNIMHVKLGNKNSLCFNNITLPSTSRASRINLLEWPPQSPDLNSIANLWSILDQNVEKLDVTNLEKLFEVLEKAWLNLIPQHIQNLVESMLRRLQAIIEARGGHTKH</sequence>
<dbReference type="GO" id="GO:0003676">
    <property type="term" value="F:nucleic acid binding"/>
    <property type="evidence" value="ECO:0007669"/>
    <property type="project" value="InterPro"/>
</dbReference>
<evidence type="ECO:0008006" key="3">
    <source>
        <dbReference type="Google" id="ProtNLM"/>
    </source>
</evidence>
<evidence type="ECO:0000313" key="2">
    <source>
        <dbReference type="Proteomes" id="UP000075884"/>
    </source>
</evidence>
<dbReference type="AlphaFoldDB" id="A0A182NAL0"/>
<protein>
    <recommendedName>
        <fullName evidence="3">Tc1-like transposase DDE domain-containing protein</fullName>
    </recommendedName>
</protein>
<reference evidence="2" key="1">
    <citation type="submission" date="2013-03" db="EMBL/GenBank/DDBJ databases">
        <title>The Genome Sequence of Anopheles dirus WRAIR2.</title>
        <authorList>
            <consortium name="The Broad Institute Genomics Platform"/>
            <person name="Neafsey D.E."/>
            <person name="Walton C."/>
            <person name="Walker B."/>
            <person name="Young S.K."/>
            <person name="Zeng Q."/>
            <person name="Gargeya S."/>
            <person name="Fitzgerald M."/>
            <person name="Haas B."/>
            <person name="Abouelleil A."/>
            <person name="Allen A.W."/>
            <person name="Alvarado L."/>
            <person name="Arachchi H.M."/>
            <person name="Berlin A.M."/>
            <person name="Chapman S.B."/>
            <person name="Gainer-Dewar J."/>
            <person name="Goldberg J."/>
            <person name="Griggs A."/>
            <person name="Gujja S."/>
            <person name="Hansen M."/>
            <person name="Howarth C."/>
            <person name="Imamovic A."/>
            <person name="Ireland A."/>
            <person name="Larimer J."/>
            <person name="McCowan C."/>
            <person name="Murphy C."/>
            <person name="Pearson M."/>
            <person name="Poon T.W."/>
            <person name="Priest M."/>
            <person name="Roberts A."/>
            <person name="Saif S."/>
            <person name="Shea T."/>
            <person name="Sisk P."/>
            <person name="Sykes S."/>
            <person name="Wortman J."/>
            <person name="Nusbaum C."/>
            <person name="Birren B."/>
        </authorList>
    </citation>
    <scope>NUCLEOTIDE SEQUENCE [LARGE SCALE GENOMIC DNA]</scope>
    <source>
        <strain evidence="2">WRAIR2</strain>
    </source>
</reference>
<dbReference type="EnsemblMetazoa" id="ADIR004686-RA">
    <property type="protein sequence ID" value="ADIR004686-PA"/>
    <property type="gene ID" value="ADIR004686"/>
</dbReference>
<reference evidence="1" key="2">
    <citation type="submission" date="2020-05" db="UniProtKB">
        <authorList>
            <consortium name="EnsemblMetazoa"/>
        </authorList>
    </citation>
    <scope>IDENTIFICATION</scope>
    <source>
        <strain evidence="1">WRAIR2</strain>
    </source>
</reference>
<dbReference type="Proteomes" id="UP000075884">
    <property type="component" value="Unassembled WGS sequence"/>
</dbReference>